<reference evidence="1 2" key="1">
    <citation type="submission" date="2008-10" db="EMBL/GenBank/DDBJ databases">
        <title>Genome sequence of Bacillus cereus AH820.</title>
        <authorList>
            <person name="Dodson R.J."/>
            <person name="Durkin A.S."/>
            <person name="Rosovitz M.J."/>
            <person name="Rasko D.A."/>
            <person name="Hoffmaster A."/>
            <person name="Ravel J."/>
            <person name="Sutton G."/>
        </authorList>
    </citation>
    <scope>NUCLEOTIDE SEQUENCE [LARGE SCALE GENOMIC DNA]</scope>
    <source>
        <strain evidence="1 2">AH820</strain>
    </source>
</reference>
<proteinExistence type="predicted"/>
<dbReference type="HOGENOM" id="CLU_1988085_0_0_9"/>
<dbReference type="Proteomes" id="UP000001363">
    <property type="component" value="Chromosome"/>
</dbReference>
<protein>
    <submittedName>
        <fullName evidence="1">Uncharacterized protein</fullName>
    </submittedName>
</protein>
<organism evidence="1 2">
    <name type="scientific">Bacillus cereus (strain AH820)</name>
    <dbReference type="NCBI Taxonomy" id="405535"/>
    <lineage>
        <taxon>Bacteria</taxon>
        <taxon>Bacillati</taxon>
        <taxon>Bacillota</taxon>
        <taxon>Bacilli</taxon>
        <taxon>Bacillales</taxon>
        <taxon>Bacillaceae</taxon>
        <taxon>Bacillus</taxon>
        <taxon>Bacillus cereus group</taxon>
    </lineage>
</organism>
<name>B7JQY9_BACC0</name>
<dbReference type="KEGG" id="bcu:BCAH820_4597"/>
<accession>B7JQY9</accession>
<dbReference type="EMBL" id="CP001283">
    <property type="protein sequence ID" value="ACK91243.1"/>
    <property type="molecule type" value="Genomic_DNA"/>
</dbReference>
<gene>
    <name evidence="1" type="ordered locus">BCAH820_4597</name>
</gene>
<dbReference type="RefSeq" id="WP_000834202.1">
    <property type="nucleotide sequence ID" value="NC_011773.1"/>
</dbReference>
<dbReference type="AlphaFoldDB" id="B7JQY9"/>
<evidence type="ECO:0000313" key="1">
    <source>
        <dbReference type="EMBL" id="ACK91243.1"/>
    </source>
</evidence>
<evidence type="ECO:0000313" key="2">
    <source>
        <dbReference type="Proteomes" id="UP000001363"/>
    </source>
</evidence>
<sequence length="125" mass="14949">MKSEFQCFVCGNDGFFQASRVTDYTYSIKNEYGEDSFENEEGEVNIYVEEALEIDFIYSSGKNIQFESSTYNPYVYVCDCCGYVMEFVKEKQVSSNVFEKNREKTSREYYLKRWESRRAFENKKR</sequence>